<keyword evidence="2" id="KW-1185">Reference proteome</keyword>
<protein>
    <submittedName>
        <fullName evidence="1">Uncharacterized protein</fullName>
    </submittedName>
</protein>
<accession>A0AAN9E885</accession>
<organism evidence="1 2">
    <name type="scientific">Crotalaria pallida</name>
    <name type="common">Smooth rattlebox</name>
    <name type="synonym">Crotalaria striata</name>
    <dbReference type="NCBI Taxonomy" id="3830"/>
    <lineage>
        <taxon>Eukaryota</taxon>
        <taxon>Viridiplantae</taxon>
        <taxon>Streptophyta</taxon>
        <taxon>Embryophyta</taxon>
        <taxon>Tracheophyta</taxon>
        <taxon>Spermatophyta</taxon>
        <taxon>Magnoliopsida</taxon>
        <taxon>eudicotyledons</taxon>
        <taxon>Gunneridae</taxon>
        <taxon>Pentapetalae</taxon>
        <taxon>rosids</taxon>
        <taxon>fabids</taxon>
        <taxon>Fabales</taxon>
        <taxon>Fabaceae</taxon>
        <taxon>Papilionoideae</taxon>
        <taxon>50 kb inversion clade</taxon>
        <taxon>genistoids sensu lato</taxon>
        <taxon>core genistoids</taxon>
        <taxon>Crotalarieae</taxon>
        <taxon>Crotalaria</taxon>
    </lineage>
</organism>
<name>A0AAN9E885_CROPI</name>
<dbReference type="AlphaFoldDB" id="A0AAN9E885"/>
<proteinExistence type="predicted"/>
<evidence type="ECO:0000313" key="2">
    <source>
        <dbReference type="Proteomes" id="UP001372338"/>
    </source>
</evidence>
<reference evidence="1 2" key="1">
    <citation type="submission" date="2024-01" db="EMBL/GenBank/DDBJ databases">
        <title>The genomes of 5 underutilized Papilionoideae crops provide insights into root nodulation and disease resistanc.</title>
        <authorList>
            <person name="Yuan L."/>
        </authorList>
    </citation>
    <scope>NUCLEOTIDE SEQUENCE [LARGE SCALE GENOMIC DNA]</scope>
    <source>
        <strain evidence="1">ZHUSHIDOU_FW_LH</strain>
        <tissue evidence="1">Leaf</tissue>
    </source>
</reference>
<gene>
    <name evidence="1" type="ORF">RIF29_41538</name>
</gene>
<dbReference type="EMBL" id="JAYWIO010000008">
    <property type="protein sequence ID" value="KAK7246668.1"/>
    <property type="molecule type" value="Genomic_DNA"/>
</dbReference>
<sequence>MSQKLICPHNNIEAPPLIELMNSSLSILIAYPINFLSFYACESLSQCETKLKNFHTLMPLIIFKLFHFHSLS</sequence>
<comment type="caution">
    <text evidence="1">The sequence shown here is derived from an EMBL/GenBank/DDBJ whole genome shotgun (WGS) entry which is preliminary data.</text>
</comment>
<evidence type="ECO:0000313" key="1">
    <source>
        <dbReference type="EMBL" id="KAK7246668.1"/>
    </source>
</evidence>
<dbReference type="Proteomes" id="UP001372338">
    <property type="component" value="Unassembled WGS sequence"/>
</dbReference>